<reference evidence="2 3" key="1">
    <citation type="submission" date="2019-03" db="EMBL/GenBank/DDBJ databases">
        <title>Dyadobacter AR-3-6 sp. nov., isolated from arctic soil.</title>
        <authorList>
            <person name="Chaudhary D.K."/>
        </authorList>
    </citation>
    <scope>NUCLEOTIDE SEQUENCE [LARGE SCALE GENOMIC DNA]</scope>
    <source>
        <strain evidence="2 3">AR-3-6</strain>
    </source>
</reference>
<feature type="chain" id="PRO_5020367637" description="Outer membrane protein beta-barrel domain-containing protein" evidence="1">
    <location>
        <begin position="21"/>
        <end position="250"/>
    </location>
</feature>
<dbReference type="EMBL" id="SMFL01000008">
    <property type="protein sequence ID" value="TDE12878.1"/>
    <property type="molecule type" value="Genomic_DNA"/>
</dbReference>
<dbReference type="RefSeq" id="WP_131960298.1">
    <property type="nucleotide sequence ID" value="NZ_SMFL01000008.1"/>
</dbReference>
<feature type="signal peptide" evidence="1">
    <location>
        <begin position="1"/>
        <end position="20"/>
    </location>
</feature>
<dbReference type="OrthoDB" id="936900at2"/>
<gene>
    <name evidence="2" type="ORF">E0F88_21295</name>
</gene>
<evidence type="ECO:0008006" key="4">
    <source>
        <dbReference type="Google" id="ProtNLM"/>
    </source>
</evidence>
<keyword evidence="3" id="KW-1185">Reference proteome</keyword>
<sequence length="250" mass="27525">MKIHRYLIFLFAFVVTESFAQNNNRNFFSVTAGYSLPVGELAREKLNDPFAGLTGSGYYGQINYDFRIARWVGLKVSGSMNLNKTKPQPIIDRANQSVNDIKPLINETTNHSWQSDVSRWKFNAIMFGPALYLNINKVQLEAHAQGGYVQVTSPSVNMVGTFESGENTINVQLSPASTKDFGVGAGASLRIPLGNTLYFHLSGDFLATEAELKNVAINVKVGNYPELKMPVNEKRFVGVANVGAGFGIMF</sequence>
<evidence type="ECO:0000256" key="1">
    <source>
        <dbReference type="SAM" id="SignalP"/>
    </source>
</evidence>
<protein>
    <recommendedName>
        <fullName evidence="4">Outer membrane protein beta-barrel domain-containing protein</fullName>
    </recommendedName>
</protein>
<evidence type="ECO:0000313" key="3">
    <source>
        <dbReference type="Proteomes" id="UP000294850"/>
    </source>
</evidence>
<dbReference type="AlphaFoldDB" id="A0A4V2Z3I9"/>
<accession>A0A4V2Z3I9</accession>
<organism evidence="2 3">
    <name type="scientific">Dyadobacter psychrotolerans</name>
    <dbReference type="NCBI Taxonomy" id="2541721"/>
    <lineage>
        <taxon>Bacteria</taxon>
        <taxon>Pseudomonadati</taxon>
        <taxon>Bacteroidota</taxon>
        <taxon>Cytophagia</taxon>
        <taxon>Cytophagales</taxon>
        <taxon>Spirosomataceae</taxon>
        <taxon>Dyadobacter</taxon>
    </lineage>
</organism>
<dbReference type="Proteomes" id="UP000294850">
    <property type="component" value="Unassembled WGS sequence"/>
</dbReference>
<evidence type="ECO:0000313" key="2">
    <source>
        <dbReference type="EMBL" id="TDE12878.1"/>
    </source>
</evidence>
<comment type="caution">
    <text evidence="2">The sequence shown here is derived from an EMBL/GenBank/DDBJ whole genome shotgun (WGS) entry which is preliminary data.</text>
</comment>
<proteinExistence type="predicted"/>
<keyword evidence="1" id="KW-0732">Signal</keyword>
<name>A0A4V2Z3I9_9BACT</name>